<gene>
    <name evidence="13" type="ORF">GGQ99_003989</name>
</gene>
<dbReference type="GO" id="GO:0003919">
    <property type="term" value="F:FMN adenylyltransferase activity"/>
    <property type="evidence" value="ECO:0007669"/>
    <property type="project" value="UniProtKB-EC"/>
</dbReference>
<protein>
    <recommendedName>
        <fullName evidence="3">FAD synthase</fullName>
        <ecNumber evidence="3">2.7.7.2</ecNumber>
    </recommendedName>
</protein>
<dbReference type="RefSeq" id="WP_183263839.1">
    <property type="nucleotide sequence ID" value="NZ_BAAAVZ010000009.1"/>
</dbReference>
<evidence type="ECO:0000256" key="7">
    <source>
        <dbReference type="ARBA" id="ARBA00022695"/>
    </source>
</evidence>
<dbReference type="InterPro" id="IPR023468">
    <property type="entry name" value="Riboflavin_kinase"/>
</dbReference>
<dbReference type="Proteomes" id="UP000539538">
    <property type="component" value="Unassembled WGS sequence"/>
</dbReference>
<comment type="catalytic activity">
    <reaction evidence="11">
        <text>FMN + ATP + H(+) = FAD + diphosphate</text>
        <dbReference type="Rhea" id="RHEA:17237"/>
        <dbReference type="ChEBI" id="CHEBI:15378"/>
        <dbReference type="ChEBI" id="CHEBI:30616"/>
        <dbReference type="ChEBI" id="CHEBI:33019"/>
        <dbReference type="ChEBI" id="CHEBI:57692"/>
        <dbReference type="ChEBI" id="CHEBI:58210"/>
        <dbReference type="EC" id="2.7.7.2"/>
    </reaction>
</comment>
<keyword evidence="13" id="KW-0418">Kinase</keyword>
<accession>A0ABR6L6I0</accession>
<keyword evidence="6 13" id="KW-0808">Transferase</keyword>
<name>A0ABR6L6I0_9HYPH</name>
<comment type="caution">
    <text evidence="13">The sequence shown here is derived from an EMBL/GenBank/DDBJ whole genome shotgun (WGS) entry which is preliminary data.</text>
</comment>
<keyword evidence="10" id="KW-0067">ATP-binding</keyword>
<keyword evidence="8" id="KW-0547">Nucleotide-binding</keyword>
<dbReference type="PANTHER" id="PTHR22749">
    <property type="entry name" value="RIBOFLAVIN KINASE/FMN ADENYLYLTRANSFERASE"/>
    <property type="match status" value="1"/>
</dbReference>
<keyword evidence="7 13" id="KW-0548">Nucleotidyltransferase</keyword>
<evidence type="ECO:0000256" key="8">
    <source>
        <dbReference type="ARBA" id="ARBA00022741"/>
    </source>
</evidence>
<evidence type="ECO:0000256" key="6">
    <source>
        <dbReference type="ARBA" id="ARBA00022679"/>
    </source>
</evidence>
<evidence type="ECO:0000256" key="2">
    <source>
        <dbReference type="ARBA" id="ARBA00010214"/>
    </source>
</evidence>
<dbReference type="PANTHER" id="PTHR22749:SF6">
    <property type="entry name" value="RIBOFLAVIN KINASE"/>
    <property type="match status" value="1"/>
</dbReference>
<dbReference type="InterPro" id="IPR014729">
    <property type="entry name" value="Rossmann-like_a/b/a_fold"/>
</dbReference>
<organism evidence="13 14">
    <name type="scientific">Aminobacter niigataensis</name>
    <dbReference type="NCBI Taxonomy" id="83265"/>
    <lineage>
        <taxon>Bacteria</taxon>
        <taxon>Pseudomonadati</taxon>
        <taxon>Pseudomonadota</taxon>
        <taxon>Alphaproteobacteria</taxon>
        <taxon>Hyphomicrobiales</taxon>
        <taxon>Phyllobacteriaceae</taxon>
        <taxon>Aminobacter</taxon>
    </lineage>
</organism>
<comment type="similarity">
    <text evidence="2">Belongs to the RibF family.</text>
</comment>
<dbReference type="Pfam" id="PF06574">
    <property type="entry name" value="FAD_syn"/>
    <property type="match status" value="1"/>
</dbReference>
<keyword evidence="4" id="KW-0285">Flavoprotein</keyword>
<evidence type="ECO:0000259" key="12">
    <source>
        <dbReference type="Pfam" id="PF06574"/>
    </source>
</evidence>
<evidence type="ECO:0000256" key="11">
    <source>
        <dbReference type="ARBA" id="ARBA00049494"/>
    </source>
</evidence>
<dbReference type="EMBL" id="JACHOT010000006">
    <property type="protein sequence ID" value="MBB4652213.1"/>
    <property type="molecule type" value="Genomic_DNA"/>
</dbReference>
<dbReference type="EC" id="2.7.7.2" evidence="3"/>
<dbReference type="GO" id="GO:0008531">
    <property type="term" value="F:riboflavin kinase activity"/>
    <property type="evidence" value="ECO:0007669"/>
    <property type="project" value="UniProtKB-EC"/>
</dbReference>
<proteinExistence type="inferred from homology"/>
<evidence type="ECO:0000313" key="14">
    <source>
        <dbReference type="Proteomes" id="UP000539538"/>
    </source>
</evidence>
<evidence type="ECO:0000256" key="9">
    <source>
        <dbReference type="ARBA" id="ARBA00022827"/>
    </source>
</evidence>
<dbReference type="SUPFAM" id="SSF52374">
    <property type="entry name" value="Nucleotidylyl transferase"/>
    <property type="match status" value="1"/>
</dbReference>
<keyword evidence="14" id="KW-1185">Reference proteome</keyword>
<evidence type="ECO:0000256" key="4">
    <source>
        <dbReference type="ARBA" id="ARBA00022630"/>
    </source>
</evidence>
<evidence type="ECO:0000256" key="1">
    <source>
        <dbReference type="ARBA" id="ARBA00004726"/>
    </source>
</evidence>
<dbReference type="Gene3D" id="3.40.50.620">
    <property type="entry name" value="HUPs"/>
    <property type="match status" value="1"/>
</dbReference>
<dbReference type="InterPro" id="IPR015864">
    <property type="entry name" value="FAD_synthase"/>
</dbReference>
<comment type="pathway">
    <text evidence="1">Cofactor biosynthesis; FAD biosynthesis; FAD from FMN: step 1/1.</text>
</comment>
<evidence type="ECO:0000256" key="3">
    <source>
        <dbReference type="ARBA" id="ARBA00012393"/>
    </source>
</evidence>
<evidence type="ECO:0000256" key="10">
    <source>
        <dbReference type="ARBA" id="ARBA00022840"/>
    </source>
</evidence>
<sequence>MNTMVDTRNTLFSPYRGRIGDLAQRHQSIAPRDLHQGMGVPFVGPCGRPLQLVTDAATLPADLQASVMMLGSFDGFHRGHQALMAAAQAAALVGSSPIGVMSVEPHPRQLFAPQAKAFRLGTPATKAETFGRLGVDFLYSPRFDHAFAGQEPEDFIDEILVDGFKVSRLVVGHNFRFGRQRRGDVDLLRRLGQQRGFAVTVVEDIHWDDATCSSTRVRNLLMSGDIEAANSLLGHAWSVELGVEPAAVLRSGEKIVAWHGSVLKPACGAYDVTVRLPNASGPLSHGCITIDASGVATLALECWRAIEPGPQAILFVDFIRRRAG</sequence>
<keyword evidence="9" id="KW-0274">FAD</keyword>
<evidence type="ECO:0000313" key="13">
    <source>
        <dbReference type="EMBL" id="MBB4652213.1"/>
    </source>
</evidence>
<feature type="domain" description="FAD synthetase" evidence="12">
    <location>
        <begin position="61"/>
        <end position="216"/>
    </location>
</feature>
<reference evidence="13 14" key="1">
    <citation type="submission" date="2020-08" db="EMBL/GenBank/DDBJ databases">
        <title>Genomic Encyclopedia of Type Strains, Phase IV (KMG-IV): sequencing the most valuable type-strain genomes for metagenomic binning, comparative biology and taxonomic classification.</title>
        <authorList>
            <person name="Goeker M."/>
        </authorList>
    </citation>
    <scope>NUCLEOTIDE SEQUENCE [LARGE SCALE GENOMIC DNA]</scope>
    <source>
        <strain evidence="13 14">DSM 7050</strain>
    </source>
</reference>
<keyword evidence="5" id="KW-0288">FMN</keyword>
<dbReference type="CDD" id="cd02064">
    <property type="entry name" value="FAD_synthetase_N"/>
    <property type="match status" value="1"/>
</dbReference>
<evidence type="ECO:0000256" key="5">
    <source>
        <dbReference type="ARBA" id="ARBA00022643"/>
    </source>
</evidence>